<protein>
    <submittedName>
        <fullName evidence="1">Conserved uncharacterized protein</fullName>
    </submittedName>
</protein>
<dbReference type="Proteomes" id="UP000001351">
    <property type="component" value="Chromosome"/>
</dbReference>
<evidence type="ECO:0000313" key="4">
    <source>
        <dbReference type="Proteomes" id="UP000032702"/>
    </source>
</evidence>
<dbReference type="Gene3D" id="3.40.50.2020">
    <property type="match status" value="1"/>
</dbReference>
<dbReference type="EMBL" id="CP002271">
    <property type="protein sequence ID" value="ADO68432.1"/>
    <property type="molecule type" value="Genomic_DNA"/>
</dbReference>
<keyword evidence="3" id="KW-1185">Reference proteome</keyword>
<dbReference type="STRING" id="378806.STAUR_0628"/>
<name>Q097T3_STIAD</name>
<dbReference type="Proteomes" id="UP000032702">
    <property type="component" value="Unassembled WGS sequence"/>
</dbReference>
<dbReference type="HOGENOM" id="CLU_083583_0_0_7"/>
<accession>Q097T3</accession>
<dbReference type="KEGG" id="sur:STAUR_0628"/>
<organism evidence="2 4">
    <name type="scientific">Stigmatella aurantiaca (strain DW4/3-1)</name>
    <dbReference type="NCBI Taxonomy" id="378806"/>
    <lineage>
        <taxon>Bacteria</taxon>
        <taxon>Pseudomonadati</taxon>
        <taxon>Myxococcota</taxon>
        <taxon>Myxococcia</taxon>
        <taxon>Myxococcales</taxon>
        <taxon>Cystobacterineae</taxon>
        <taxon>Archangiaceae</taxon>
        <taxon>Stigmatella</taxon>
    </lineage>
</organism>
<dbReference type="InterPro" id="IPR029057">
    <property type="entry name" value="PRTase-like"/>
</dbReference>
<dbReference type="PATRIC" id="fig|378806.16.peg.7310"/>
<dbReference type="RefSeq" id="WP_002612436.1">
    <property type="nucleotide sequence ID" value="NC_014623.1"/>
</dbReference>
<evidence type="ECO:0000313" key="1">
    <source>
        <dbReference type="EMBL" id="ADO68432.1"/>
    </source>
</evidence>
<dbReference type="Gene3D" id="3.30.1310.20">
    <property type="entry name" value="PRTase-like"/>
    <property type="match status" value="1"/>
</dbReference>
<dbReference type="eggNOG" id="COG1926">
    <property type="taxonomic scope" value="Bacteria"/>
</dbReference>
<dbReference type="OrthoDB" id="5421180at2"/>
<dbReference type="AlphaFoldDB" id="Q097T3"/>
<evidence type="ECO:0000313" key="2">
    <source>
        <dbReference type="EMBL" id="EAU67990.1"/>
    </source>
</evidence>
<proteinExistence type="predicted"/>
<dbReference type="SUPFAM" id="SSF53271">
    <property type="entry name" value="PRTase-like"/>
    <property type="match status" value="1"/>
</dbReference>
<evidence type="ECO:0000313" key="3">
    <source>
        <dbReference type="Proteomes" id="UP000001351"/>
    </source>
</evidence>
<reference evidence="1 3" key="2">
    <citation type="journal article" date="2011" name="Mol. Biol. Evol.">
        <title>Comparative genomic analysis of fruiting body formation in Myxococcales.</title>
        <authorList>
            <person name="Huntley S."/>
            <person name="Hamann N."/>
            <person name="Wegener-Feldbrugge S."/>
            <person name="Treuner-Lange A."/>
            <person name="Kube M."/>
            <person name="Reinhardt R."/>
            <person name="Klages S."/>
            <person name="Muller R."/>
            <person name="Ronning C.M."/>
            <person name="Nierman W.C."/>
            <person name="Sogaard-Andersen L."/>
        </authorList>
    </citation>
    <scope>NUCLEOTIDE SEQUENCE [LARGE SCALE GENOMIC DNA]</scope>
    <source>
        <strain evidence="1 3">DW4/3-1</strain>
    </source>
</reference>
<reference evidence="2 4" key="1">
    <citation type="submission" date="2006-04" db="EMBL/GenBank/DDBJ databases">
        <authorList>
            <person name="Nierman W.C."/>
        </authorList>
    </citation>
    <scope>NUCLEOTIDE SEQUENCE [LARGE SCALE GENOMIC DNA]</scope>
    <source>
        <strain evidence="2 4">DW4/3-1</strain>
    </source>
</reference>
<dbReference type="EMBL" id="AAMD01000023">
    <property type="protein sequence ID" value="EAU67990.1"/>
    <property type="molecule type" value="Genomic_DNA"/>
</dbReference>
<gene>
    <name evidence="1" type="ordered locus">STAUR_0628</name>
    <name evidence="2" type="ORF">STIAU_0822</name>
</gene>
<sequence length="229" mass="24896">MRFQDRAEAGRRLAMLLRPYRDGAMQVFGLGGGGVRVGYEVAHALEVPLDIWVSQRVEAPEQPGLEVGAVSEGEGFFLDVDGVRAASAPASELTRWMDGHAGEVALTAQRLRGHFPRRVPTGATAVLVVDGVAAGDMRIHAALRGLRRQGPRRLLLAAPVGVARELERLRVEADEVLCVQFAWELGSVAHAYEVFPLVPSVQVRQLLEQARQWAPLPGEGAPEEGGRWM</sequence>